<feature type="domain" description="Amine oxidase" evidence="8">
    <location>
        <begin position="211"/>
        <end position="654"/>
    </location>
</feature>
<dbReference type="SUPFAM" id="SSF55298">
    <property type="entry name" value="YjgF-like"/>
    <property type="match status" value="1"/>
</dbReference>
<keyword evidence="6" id="KW-0274">FAD</keyword>
<comment type="similarity">
    <text evidence="2 6">Belongs to the flavin monoamine oxidase family.</text>
</comment>
<protein>
    <recommendedName>
        <fullName evidence="6">Amine oxidase</fullName>
        <ecNumber evidence="6">1.4.3.-</ecNumber>
    </recommendedName>
</protein>
<dbReference type="InterPro" id="IPR035959">
    <property type="entry name" value="RutC-like_sf"/>
</dbReference>
<dbReference type="InterPro" id="IPR001613">
    <property type="entry name" value="Flavin_amine_oxidase"/>
</dbReference>
<comment type="caution">
    <text evidence="9">The sequence shown here is derived from an EMBL/GenBank/DDBJ whole genome shotgun (WGS) entry which is preliminary data.</text>
</comment>
<evidence type="ECO:0000256" key="7">
    <source>
        <dbReference type="SAM" id="MobiDB-lite"/>
    </source>
</evidence>
<feature type="binding site" evidence="5">
    <location>
        <position position="544"/>
    </location>
    <ligand>
        <name>substrate</name>
    </ligand>
</feature>
<dbReference type="SUPFAM" id="SSF54373">
    <property type="entry name" value="FAD-linked reductases, C-terminal domain"/>
    <property type="match status" value="1"/>
</dbReference>
<name>A0AAN6FCB3_9PEZI</name>
<dbReference type="AlphaFoldDB" id="A0AAN6FCB3"/>
<dbReference type="InterPro" id="IPR006175">
    <property type="entry name" value="YjgF/YER057c/UK114"/>
</dbReference>
<comment type="cofactor">
    <cofactor evidence="1 6">
        <name>FAD</name>
        <dbReference type="ChEBI" id="CHEBI:57692"/>
    </cofactor>
</comment>
<dbReference type="PRINTS" id="PR00757">
    <property type="entry name" value="AMINEOXDASEF"/>
</dbReference>
<dbReference type="Pfam" id="PF01593">
    <property type="entry name" value="Amino_oxidase"/>
    <property type="match status" value="1"/>
</dbReference>
<sequence length="662" mass="72422">MELQSAATAPTSTPDCEPDRAQVEHLDLGSAHHVHDEQSYCYHTTPNSEPHPKAAPTMPSDPPKPSSSVLTSNPHNIRTSPFYKHVAQTTGPCNVVTTAGQIGIRPDGSVPSDPVEQIQQALTNLSRCLETAGADVRDIMKLTYYIVDFDHTKPRHRAPLLGFLGEHRPVTTLVPVPKLALPDITFEIEATAAMPQQESERVDVVVVGAGLSGLQAAVDLQKAGLRVKVLEARDRVGGKTWSVPAQGSVCDVGAAWINDTNQSRMFALAQRYALDLIVQNTSGNIIVDDGVGKHKPHPYGELLADADDKEDIEDIVRVRNIFEETCQKIDISRPVESGTALRKDLDNITFEAWVRSLGCREHALNALTIGARAMLGVEPRDMSALFFLDYCKAGGGYMLMRSDCKDGGQYLRIAQGTQAFSRGLAAELAPGSLVLQSPVRCIEQLGGGVRVVSARGTYEASRVVVSVPTPLYREIEFSPPLPAVKMDMAASTRLGDYCKMIVFYKTPWWREQGFCGLTQSCKGPFAVTRDTSVDADGHYSLTCFIVGQPARDWMLLAPADRKKAVLDQIIKIFGPFAKVDEEPVEIVEQIWQNEQWSQGCPCPVMAPGMLTEYEDVIRAPAGRVHFVGTETAFEWKGYMEGAVRSGERGAQEVLLTLNKARL</sequence>
<dbReference type="Gene3D" id="3.30.1330.40">
    <property type="entry name" value="RutC-like"/>
    <property type="match status" value="1"/>
</dbReference>
<evidence type="ECO:0000256" key="3">
    <source>
        <dbReference type="ARBA" id="ARBA00023002"/>
    </source>
</evidence>
<gene>
    <name evidence="9" type="ORF">LTR82_014542</name>
</gene>
<dbReference type="Gene3D" id="3.90.660.10">
    <property type="match status" value="1"/>
</dbReference>
<dbReference type="Proteomes" id="UP001168146">
    <property type="component" value="Unassembled WGS sequence"/>
</dbReference>
<evidence type="ECO:0000256" key="5">
    <source>
        <dbReference type="PIRSR" id="PIRSR601613-1"/>
    </source>
</evidence>
<dbReference type="EMBL" id="JASUXU010000072">
    <property type="protein sequence ID" value="KAK0310939.1"/>
    <property type="molecule type" value="Genomic_DNA"/>
</dbReference>
<feature type="binding site" evidence="5">
    <location>
        <position position="212"/>
    </location>
    <ligand>
        <name>FAD</name>
        <dbReference type="ChEBI" id="CHEBI:57692"/>
    </ligand>
</feature>
<dbReference type="InterPro" id="IPR002937">
    <property type="entry name" value="Amino_oxidase"/>
</dbReference>
<dbReference type="PANTHER" id="PTHR43563">
    <property type="entry name" value="AMINE OXIDASE"/>
    <property type="match status" value="1"/>
</dbReference>
<reference evidence="9" key="1">
    <citation type="submission" date="2021-12" db="EMBL/GenBank/DDBJ databases">
        <title>Black yeast isolated from Biological Soil Crust.</title>
        <authorList>
            <person name="Kurbessoian T."/>
        </authorList>
    </citation>
    <scope>NUCLEOTIDE SEQUENCE</scope>
    <source>
        <strain evidence="9">CCFEE 5208</strain>
    </source>
</reference>
<dbReference type="SUPFAM" id="SSF51905">
    <property type="entry name" value="FAD/NAD(P)-binding domain"/>
    <property type="match status" value="1"/>
</dbReference>
<feature type="binding site" evidence="5">
    <location>
        <position position="439"/>
    </location>
    <ligand>
        <name>FAD</name>
        <dbReference type="ChEBI" id="CHEBI:57692"/>
    </ligand>
</feature>
<feature type="region of interest" description="Disordered" evidence="7">
    <location>
        <begin position="41"/>
        <end position="74"/>
    </location>
</feature>
<feature type="compositionally biased region" description="Polar residues" evidence="7">
    <location>
        <begin position="1"/>
        <end position="14"/>
    </location>
</feature>
<evidence type="ECO:0000259" key="8">
    <source>
        <dbReference type="Pfam" id="PF01593"/>
    </source>
</evidence>
<keyword evidence="6" id="KW-0285">Flavoprotein</keyword>
<evidence type="ECO:0000256" key="1">
    <source>
        <dbReference type="ARBA" id="ARBA00001974"/>
    </source>
</evidence>
<dbReference type="Pfam" id="PF01042">
    <property type="entry name" value="Ribonuc_L-PSP"/>
    <property type="match status" value="1"/>
</dbReference>
<dbReference type="GO" id="GO:0097621">
    <property type="term" value="F:monoamine oxidase activity"/>
    <property type="evidence" value="ECO:0007669"/>
    <property type="project" value="UniProtKB-EC"/>
</dbReference>
<dbReference type="InterPro" id="IPR036188">
    <property type="entry name" value="FAD/NAD-bd_sf"/>
</dbReference>
<feature type="binding site" evidence="5">
    <location>
        <begin position="231"/>
        <end position="232"/>
    </location>
    <ligand>
        <name>FAD</name>
        <dbReference type="ChEBI" id="CHEBI:57692"/>
    </ligand>
</feature>
<evidence type="ECO:0000313" key="9">
    <source>
        <dbReference type="EMBL" id="KAK0310939.1"/>
    </source>
</evidence>
<dbReference type="Gene3D" id="3.50.50.60">
    <property type="entry name" value="FAD/NAD(P)-binding domain"/>
    <property type="match status" value="1"/>
</dbReference>
<accession>A0AAN6FCB3</accession>
<evidence type="ECO:0000256" key="2">
    <source>
        <dbReference type="ARBA" id="ARBA00005995"/>
    </source>
</evidence>
<evidence type="ECO:0000313" key="10">
    <source>
        <dbReference type="Proteomes" id="UP001168146"/>
    </source>
</evidence>
<proteinExistence type="inferred from homology"/>
<dbReference type="InterPro" id="IPR050703">
    <property type="entry name" value="Flavin_MAO"/>
</dbReference>
<comment type="catalytic activity">
    <reaction evidence="4">
        <text>a secondary aliphatic amine + O2 + H2O = a primary amine + an aldehyde + H2O2</text>
        <dbReference type="Rhea" id="RHEA:26414"/>
        <dbReference type="ChEBI" id="CHEBI:15377"/>
        <dbReference type="ChEBI" id="CHEBI:15379"/>
        <dbReference type="ChEBI" id="CHEBI:16240"/>
        <dbReference type="ChEBI" id="CHEBI:17478"/>
        <dbReference type="ChEBI" id="CHEBI:58855"/>
        <dbReference type="ChEBI" id="CHEBI:65296"/>
        <dbReference type="EC" id="1.4.3.4"/>
    </reaction>
</comment>
<dbReference type="PANTHER" id="PTHR43563:SF14">
    <property type="entry name" value="AMINE OXIDASE"/>
    <property type="match status" value="1"/>
</dbReference>
<organism evidence="9 10">
    <name type="scientific">Friedmanniomyces endolithicus</name>
    <dbReference type="NCBI Taxonomy" id="329885"/>
    <lineage>
        <taxon>Eukaryota</taxon>
        <taxon>Fungi</taxon>
        <taxon>Dikarya</taxon>
        <taxon>Ascomycota</taxon>
        <taxon>Pezizomycotina</taxon>
        <taxon>Dothideomycetes</taxon>
        <taxon>Dothideomycetidae</taxon>
        <taxon>Mycosphaerellales</taxon>
        <taxon>Teratosphaeriaceae</taxon>
        <taxon>Friedmanniomyces</taxon>
    </lineage>
</organism>
<dbReference type="Gene3D" id="1.10.405.10">
    <property type="entry name" value="Guanine Nucleotide Dissociation Inhibitor, domain 1"/>
    <property type="match status" value="1"/>
</dbReference>
<evidence type="ECO:0000256" key="4">
    <source>
        <dbReference type="ARBA" id="ARBA00048448"/>
    </source>
</evidence>
<feature type="binding site" evidence="5">
    <location>
        <position position="630"/>
    </location>
    <ligand>
        <name>FAD</name>
        <dbReference type="ChEBI" id="CHEBI:57692"/>
    </ligand>
</feature>
<feature type="region of interest" description="Disordered" evidence="7">
    <location>
        <begin position="1"/>
        <end position="23"/>
    </location>
</feature>
<keyword evidence="3 6" id="KW-0560">Oxidoreductase</keyword>
<dbReference type="EC" id="1.4.3.-" evidence="6"/>
<evidence type="ECO:0000256" key="6">
    <source>
        <dbReference type="RuleBase" id="RU362067"/>
    </source>
</evidence>